<dbReference type="GO" id="GO:0032259">
    <property type="term" value="P:methylation"/>
    <property type="evidence" value="ECO:0007669"/>
    <property type="project" value="UniProtKB-KW"/>
</dbReference>
<feature type="binding site" evidence="7">
    <location>
        <position position="52"/>
    </location>
    <ligand>
        <name>S-adenosyl-L-methionine</name>
        <dbReference type="ChEBI" id="CHEBI:59789"/>
    </ligand>
</feature>
<dbReference type="EMBL" id="LGSS01000006">
    <property type="protein sequence ID" value="KNF08571.1"/>
    <property type="molecule type" value="Genomic_DNA"/>
</dbReference>
<evidence type="ECO:0000256" key="3">
    <source>
        <dbReference type="ARBA" id="ARBA00022603"/>
    </source>
</evidence>
<dbReference type="PRINTS" id="PR00505">
    <property type="entry name" value="D12N6MTFRASE"/>
</dbReference>
<proteinExistence type="inferred from homology"/>
<dbReference type="EC" id="2.1.1.72" evidence="2"/>
<evidence type="ECO:0000313" key="8">
    <source>
        <dbReference type="EMBL" id="KNF08571.1"/>
    </source>
</evidence>
<feature type="binding site" evidence="7">
    <location>
        <position position="7"/>
    </location>
    <ligand>
        <name>S-adenosyl-L-methionine</name>
        <dbReference type="ChEBI" id="CHEBI:59789"/>
    </ligand>
</feature>
<evidence type="ECO:0000256" key="4">
    <source>
        <dbReference type="ARBA" id="ARBA00022679"/>
    </source>
</evidence>
<reference evidence="9" key="1">
    <citation type="submission" date="2015-07" db="EMBL/GenBank/DDBJ databases">
        <title>Draft genome sequence of the purine-degrading Gottschalkia purinilyticum DSM 1384 (formerly Clostridium purinilyticum).</title>
        <authorList>
            <person name="Poehlein A."/>
            <person name="Schiel-Bengelsdorf B."/>
            <person name="Bengelsdorf F.R."/>
            <person name="Daniel R."/>
            <person name="Duerre P."/>
        </authorList>
    </citation>
    <scope>NUCLEOTIDE SEQUENCE [LARGE SCALE GENOMIC DNA]</scope>
    <source>
        <strain evidence="9">DSM 1384</strain>
    </source>
</reference>
<dbReference type="RefSeq" id="WP_050355090.1">
    <property type="nucleotide sequence ID" value="NZ_LGSS01000006.1"/>
</dbReference>
<dbReference type="PANTHER" id="PTHR30481:SF4">
    <property type="entry name" value="SITE-SPECIFIC DNA-METHYLTRANSFERASE (ADENINE-SPECIFIC)"/>
    <property type="match status" value="1"/>
</dbReference>
<evidence type="ECO:0000313" key="9">
    <source>
        <dbReference type="Proteomes" id="UP000037267"/>
    </source>
</evidence>
<dbReference type="NCBIfam" id="TIGR00571">
    <property type="entry name" value="dam"/>
    <property type="match status" value="1"/>
</dbReference>
<dbReference type="GO" id="GO:0009307">
    <property type="term" value="P:DNA restriction-modification system"/>
    <property type="evidence" value="ECO:0007669"/>
    <property type="project" value="InterPro"/>
</dbReference>
<comment type="caution">
    <text evidence="8">The sequence shown here is derived from an EMBL/GenBank/DDBJ whole genome shotgun (WGS) entry which is preliminary data.</text>
</comment>
<evidence type="ECO:0000256" key="7">
    <source>
        <dbReference type="PIRSR" id="PIRSR000398-1"/>
    </source>
</evidence>
<evidence type="ECO:0000256" key="2">
    <source>
        <dbReference type="ARBA" id="ARBA00011900"/>
    </source>
</evidence>
<evidence type="ECO:0000256" key="1">
    <source>
        <dbReference type="ARBA" id="ARBA00006594"/>
    </source>
</evidence>
<dbReference type="InterPro" id="IPR023095">
    <property type="entry name" value="Ade_MeTrfase_dom_2"/>
</dbReference>
<sequence length="260" mass="30668">MKSPITWLGGKSRMVKKLIELIPEHICYTEVFGGAGWLLFGKKPSKVEILNDLDSNLMNLWNSIKYKPEKLIKSFDYTLISRETFEEYKKKYKQNNYNDDIEKAHIFYYLVKAGFGGEMVTQSFGTRKTRPNSLRLDKVDEVFMGAHKRLQKVTIENKSFEEIFKIYDKNTTFFFLDPPYRNTSGYPVGKFTDDKYKLLSECCKKCKGKFLLTINDDEYIRELFKGFNFIEHKVLYTINNNTSKPKKFDELIITNYNNEL</sequence>
<dbReference type="Proteomes" id="UP000037267">
    <property type="component" value="Unassembled WGS sequence"/>
</dbReference>
<keyword evidence="5" id="KW-0949">S-adenosyl-L-methionine</keyword>
<dbReference type="InterPro" id="IPR029063">
    <property type="entry name" value="SAM-dependent_MTases_sf"/>
</dbReference>
<dbReference type="OrthoDB" id="9805629at2"/>
<comment type="similarity">
    <text evidence="1">Belongs to the N(4)/N(6)-methyltransferase family.</text>
</comment>
<dbReference type="AlphaFoldDB" id="A0A0L0WAP6"/>
<accession>A0A0L0WAP6</accession>
<dbReference type="Gene3D" id="3.40.50.150">
    <property type="entry name" value="Vaccinia Virus protein VP39"/>
    <property type="match status" value="1"/>
</dbReference>
<feature type="binding site" evidence="7">
    <location>
        <position position="11"/>
    </location>
    <ligand>
        <name>S-adenosyl-L-methionine</name>
        <dbReference type="ChEBI" id="CHEBI:59789"/>
    </ligand>
</feature>
<comment type="catalytic activity">
    <reaction evidence="6">
        <text>a 2'-deoxyadenosine in DNA + S-adenosyl-L-methionine = an N(6)-methyl-2'-deoxyadenosine in DNA + S-adenosyl-L-homocysteine + H(+)</text>
        <dbReference type="Rhea" id="RHEA:15197"/>
        <dbReference type="Rhea" id="RHEA-COMP:12418"/>
        <dbReference type="Rhea" id="RHEA-COMP:12419"/>
        <dbReference type="ChEBI" id="CHEBI:15378"/>
        <dbReference type="ChEBI" id="CHEBI:57856"/>
        <dbReference type="ChEBI" id="CHEBI:59789"/>
        <dbReference type="ChEBI" id="CHEBI:90615"/>
        <dbReference type="ChEBI" id="CHEBI:90616"/>
        <dbReference type="EC" id="2.1.1.72"/>
    </reaction>
</comment>
<keyword evidence="9" id="KW-1185">Reference proteome</keyword>
<dbReference type="PANTHER" id="PTHR30481">
    <property type="entry name" value="DNA ADENINE METHYLASE"/>
    <property type="match status" value="1"/>
</dbReference>
<dbReference type="GO" id="GO:0043565">
    <property type="term" value="F:sequence-specific DNA binding"/>
    <property type="evidence" value="ECO:0007669"/>
    <property type="project" value="TreeGrafter"/>
</dbReference>
<dbReference type="GO" id="GO:1904047">
    <property type="term" value="F:S-adenosyl-L-methionine binding"/>
    <property type="evidence" value="ECO:0007669"/>
    <property type="project" value="TreeGrafter"/>
</dbReference>
<organism evidence="8 9">
    <name type="scientific">Gottschalkia purinilytica</name>
    <name type="common">Clostridium purinilyticum</name>
    <dbReference type="NCBI Taxonomy" id="1503"/>
    <lineage>
        <taxon>Bacteria</taxon>
        <taxon>Bacillati</taxon>
        <taxon>Bacillota</taxon>
        <taxon>Tissierellia</taxon>
        <taxon>Tissierellales</taxon>
        <taxon>Gottschalkiaceae</taxon>
        <taxon>Gottschalkia</taxon>
    </lineage>
</organism>
<protein>
    <recommendedName>
        <fullName evidence="2">site-specific DNA-methyltransferase (adenine-specific)</fullName>
        <ecNumber evidence="2">2.1.1.72</ecNumber>
    </recommendedName>
</protein>
<evidence type="ECO:0000256" key="5">
    <source>
        <dbReference type="ARBA" id="ARBA00022691"/>
    </source>
</evidence>
<keyword evidence="4" id="KW-0808">Transferase</keyword>
<dbReference type="Gene3D" id="1.10.1020.10">
    <property type="entry name" value="Adenine-specific Methyltransferase, Domain 2"/>
    <property type="match status" value="1"/>
</dbReference>
<dbReference type="Pfam" id="PF02086">
    <property type="entry name" value="MethyltransfD12"/>
    <property type="match status" value="1"/>
</dbReference>
<feature type="binding site" evidence="7">
    <location>
        <position position="177"/>
    </location>
    <ligand>
        <name>S-adenosyl-L-methionine</name>
        <dbReference type="ChEBI" id="CHEBI:59789"/>
    </ligand>
</feature>
<dbReference type="InterPro" id="IPR012327">
    <property type="entry name" value="MeTrfase_D12"/>
</dbReference>
<gene>
    <name evidence="8" type="ORF">CLPU_6c00570</name>
</gene>
<dbReference type="GO" id="GO:0006298">
    <property type="term" value="P:mismatch repair"/>
    <property type="evidence" value="ECO:0007669"/>
    <property type="project" value="TreeGrafter"/>
</dbReference>
<name>A0A0L0WAP6_GOTPU</name>
<evidence type="ECO:0000256" key="6">
    <source>
        <dbReference type="ARBA" id="ARBA00047942"/>
    </source>
</evidence>
<dbReference type="SUPFAM" id="SSF53335">
    <property type="entry name" value="S-adenosyl-L-methionine-dependent methyltransferases"/>
    <property type="match status" value="1"/>
</dbReference>
<keyword evidence="3 8" id="KW-0489">Methyltransferase</keyword>
<dbReference type="PIRSF" id="PIRSF000398">
    <property type="entry name" value="M_m6A_EcoRV"/>
    <property type="match status" value="1"/>
</dbReference>
<dbReference type="InterPro" id="IPR012263">
    <property type="entry name" value="M_m6A_EcoRV"/>
</dbReference>
<dbReference type="GO" id="GO:0009007">
    <property type="term" value="F:site-specific DNA-methyltransferase (adenine-specific) activity"/>
    <property type="evidence" value="ECO:0007669"/>
    <property type="project" value="UniProtKB-EC"/>
</dbReference>
<dbReference type="STRING" id="1503.CLPU_6c00570"/>